<evidence type="ECO:0000313" key="4">
    <source>
        <dbReference type="Proteomes" id="UP001054252"/>
    </source>
</evidence>
<name>A0AAV5HVZ7_9ROSI</name>
<feature type="coiled-coil region" evidence="1">
    <location>
        <begin position="405"/>
        <end position="432"/>
    </location>
</feature>
<feature type="region of interest" description="Disordered" evidence="2">
    <location>
        <begin position="498"/>
        <end position="518"/>
    </location>
</feature>
<feature type="region of interest" description="Disordered" evidence="2">
    <location>
        <begin position="18"/>
        <end position="38"/>
    </location>
</feature>
<sequence>MTGARTRCTAQSWEFAGNRRPNQRTYDNEARGKGQRKHVPWGYDKSTYNQATTYFFTNFPEDWNHAEMWETFKRFGRLDQIRIRNCKLWVNKARFSKEESRKKPMLNVNTAKVKPGMLSYADALTGTRGTKSKSEAGQSTRTRAGKEKIWKEMRREDGTGLEFNTKKEDCAWIEGCYVGIVHSIEAIPSLQEKFYLEDHFSISVKPMGGKMVLLYSSDKDELKNIVEFNEKWLNQWFKELRSWNPGIIANERFAWMRCQGVPLEAWGEDFFATIAHIWGKFICLDDSTNGKERLDIGRFLISTRAMETISKKLQIKVDGRIENLKINEEESANGIFGMKTNFIPCFSSDSTMDDEVWSLGCSDEMIMEDVPLKATQYNVLPNDSLHKEDDDVARRNEVGEETGEANHVQLNSKEMENEIGKLEDQMDKDLGRSSKIKRTKKARSCASVYRATSIISLAFGKKGKNRRNQRNPGQMRIVPTFHANKDNSVAGQSIRDSGIANCNRDRSTQVAPDEALRT</sequence>
<evidence type="ECO:0008006" key="5">
    <source>
        <dbReference type="Google" id="ProtNLM"/>
    </source>
</evidence>
<gene>
    <name evidence="3" type="ORF">SLEP1_g4713</name>
</gene>
<keyword evidence="4" id="KW-1185">Reference proteome</keyword>
<evidence type="ECO:0000313" key="3">
    <source>
        <dbReference type="EMBL" id="GKU90762.1"/>
    </source>
</evidence>
<comment type="caution">
    <text evidence="3">The sequence shown here is derived from an EMBL/GenBank/DDBJ whole genome shotgun (WGS) entry which is preliminary data.</text>
</comment>
<dbReference type="Proteomes" id="UP001054252">
    <property type="component" value="Unassembled WGS sequence"/>
</dbReference>
<dbReference type="PANTHER" id="PTHR34427:SF5">
    <property type="entry name" value="DUF4283 DOMAIN-CONTAINING PROTEIN"/>
    <property type="match status" value="1"/>
</dbReference>
<dbReference type="PANTHER" id="PTHR34427">
    <property type="entry name" value="DUF4283 DOMAIN PROTEIN"/>
    <property type="match status" value="1"/>
</dbReference>
<feature type="region of interest" description="Disordered" evidence="2">
    <location>
        <begin position="127"/>
        <end position="146"/>
    </location>
</feature>
<evidence type="ECO:0000256" key="1">
    <source>
        <dbReference type="SAM" id="Coils"/>
    </source>
</evidence>
<proteinExistence type="predicted"/>
<evidence type="ECO:0000256" key="2">
    <source>
        <dbReference type="SAM" id="MobiDB-lite"/>
    </source>
</evidence>
<keyword evidence="1" id="KW-0175">Coiled coil</keyword>
<dbReference type="EMBL" id="BPVZ01000004">
    <property type="protein sequence ID" value="GKU90762.1"/>
    <property type="molecule type" value="Genomic_DNA"/>
</dbReference>
<accession>A0AAV5HVZ7</accession>
<protein>
    <recommendedName>
        <fullName evidence="5">DUF4283 domain-containing protein</fullName>
    </recommendedName>
</protein>
<dbReference type="AlphaFoldDB" id="A0AAV5HVZ7"/>
<organism evidence="3 4">
    <name type="scientific">Rubroshorea leprosula</name>
    <dbReference type="NCBI Taxonomy" id="152421"/>
    <lineage>
        <taxon>Eukaryota</taxon>
        <taxon>Viridiplantae</taxon>
        <taxon>Streptophyta</taxon>
        <taxon>Embryophyta</taxon>
        <taxon>Tracheophyta</taxon>
        <taxon>Spermatophyta</taxon>
        <taxon>Magnoliopsida</taxon>
        <taxon>eudicotyledons</taxon>
        <taxon>Gunneridae</taxon>
        <taxon>Pentapetalae</taxon>
        <taxon>rosids</taxon>
        <taxon>malvids</taxon>
        <taxon>Malvales</taxon>
        <taxon>Dipterocarpaceae</taxon>
        <taxon>Rubroshorea</taxon>
    </lineage>
</organism>
<reference evidence="3 4" key="1">
    <citation type="journal article" date="2021" name="Commun. Biol.">
        <title>The genome of Shorea leprosula (Dipterocarpaceae) highlights the ecological relevance of drought in aseasonal tropical rainforests.</title>
        <authorList>
            <person name="Ng K.K.S."/>
            <person name="Kobayashi M.J."/>
            <person name="Fawcett J.A."/>
            <person name="Hatakeyama M."/>
            <person name="Paape T."/>
            <person name="Ng C.H."/>
            <person name="Ang C.C."/>
            <person name="Tnah L.H."/>
            <person name="Lee C.T."/>
            <person name="Nishiyama T."/>
            <person name="Sese J."/>
            <person name="O'Brien M.J."/>
            <person name="Copetti D."/>
            <person name="Mohd Noor M.I."/>
            <person name="Ong R.C."/>
            <person name="Putra M."/>
            <person name="Sireger I.Z."/>
            <person name="Indrioko S."/>
            <person name="Kosugi Y."/>
            <person name="Izuno A."/>
            <person name="Isagi Y."/>
            <person name="Lee S.L."/>
            <person name="Shimizu K.K."/>
        </authorList>
    </citation>
    <scope>NUCLEOTIDE SEQUENCE [LARGE SCALE GENOMIC DNA]</scope>
    <source>
        <strain evidence="3">214</strain>
    </source>
</reference>